<sequence length="116" mass="12985">MVGALETLGDLLSRILPLDIYGQTVNVDGSRPSNRRGGHHVLDLTHPDIVRMCLHVPLYYAIVHKTNLGYAGAAQAIIVALWFNIILLEVYMICYADCGTPRTFILRDVFLSIKEF</sequence>
<comment type="caution">
    <text evidence="1">The sequence shown here is derived from an EMBL/GenBank/DDBJ whole genome shotgun (WGS) entry which is preliminary data.</text>
</comment>
<dbReference type="Proteomes" id="UP001396334">
    <property type="component" value="Unassembled WGS sequence"/>
</dbReference>
<keyword evidence="2" id="KW-1185">Reference proteome</keyword>
<protein>
    <submittedName>
        <fullName evidence="1">Uncharacterized protein</fullName>
    </submittedName>
</protein>
<proteinExistence type="predicted"/>
<gene>
    <name evidence="1" type="ORF">V6N11_047941</name>
</gene>
<name>A0ABR2NXF0_9ROSI</name>
<reference evidence="1 2" key="1">
    <citation type="journal article" date="2024" name="G3 (Bethesda)">
        <title>Genome assembly of Hibiscus sabdariffa L. provides insights into metabolisms of medicinal natural products.</title>
        <authorList>
            <person name="Kim T."/>
        </authorList>
    </citation>
    <scope>NUCLEOTIDE SEQUENCE [LARGE SCALE GENOMIC DNA]</scope>
    <source>
        <strain evidence="1">TK-2024</strain>
        <tissue evidence="1">Old leaves</tissue>
    </source>
</reference>
<evidence type="ECO:0000313" key="1">
    <source>
        <dbReference type="EMBL" id="KAK8980810.1"/>
    </source>
</evidence>
<accession>A0ABR2NXF0</accession>
<dbReference type="EMBL" id="JBBPBN010000091">
    <property type="protein sequence ID" value="KAK8980810.1"/>
    <property type="molecule type" value="Genomic_DNA"/>
</dbReference>
<evidence type="ECO:0000313" key="2">
    <source>
        <dbReference type="Proteomes" id="UP001396334"/>
    </source>
</evidence>
<organism evidence="1 2">
    <name type="scientific">Hibiscus sabdariffa</name>
    <name type="common">roselle</name>
    <dbReference type="NCBI Taxonomy" id="183260"/>
    <lineage>
        <taxon>Eukaryota</taxon>
        <taxon>Viridiplantae</taxon>
        <taxon>Streptophyta</taxon>
        <taxon>Embryophyta</taxon>
        <taxon>Tracheophyta</taxon>
        <taxon>Spermatophyta</taxon>
        <taxon>Magnoliopsida</taxon>
        <taxon>eudicotyledons</taxon>
        <taxon>Gunneridae</taxon>
        <taxon>Pentapetalae</taxon>
        <taxon>rosids</taxon>
        <taxon>malvids</taxon>
        <taxon>Malvales</taxon>
        <taxon>Malvaceae</taxon>
        <taxon>Malvoideae</taxon>
        <taxon>Hibiscus</taxon>
    </lineage>
</organism>